<dbReference type="RefSeq" id="WP_145049819.1">
    <property type="nucleotide sequence ID" value="NZ_CP036433.1"/>
</dbReference>
<keyword evidence="2" id="KW-1185">Reference proteome</keyword>
<organism evidence="1 2">
    <name type="scientific">Lignipirellula cremea</name>
    <dbReference type="NCBI Taxonomy" id="2528010"/>
    <lineage>
        <taxon>Bacteria</taxon>
        <taxon>Pseudomonadati</taxon>
        <taxon>Planctomycetota</taxon>
        <taxon>Planctomycetia</taxon>
        <taxon>Pirellulales</taxon>
        <taxon>Pirellulaceae</taxon>
        <taxon>Lignipirellula</taxon>
    </lineage>
</organism>
<accession>A0A518DN08</accession>
<dbReference type="KEGG" id="lcre:Pla8534_09910"/>
<evidence type="ECO:0000313" key="1">
    <source>
        <dbReference type="EMBL" id="QDU93212.1"/>
    </source>
</evidence>
<name>A0A518DN08_9BACT</name>
<dbReference type="Proteomes" id="UP000317648">
    <property type="component" value="Chromosome"/>
</dbReference>
<dbReference type="AlphaFoldDB" id="A0A518DN08"/>
<protein>
    <submittedName>
        <fullName evidence="1">Uncharacterized protein</fullName>
    </submittedName>
</protein>
<reference evidence="1 2" key="1">
    <citation type="submission" date="2019-02" db="EMBL/GenBank/DDBJ databases">
        <title>Deep-cultivation of Planctomycetes and their phenomic and genomic characterization uncovers novel biology.</title>
        <authorList>
            <person name="Wiegand S."/>
            <person name="Jogler M."/>
            <person name="Boedeker C."/>
            <person name="Pinto D."/>
            <person name="Vollmers J."/>
            <person name="Rivas-Marin E."/>
            <person name="Kohn T."/>
            <person name="Peeters S.H."/>
            <person name="Heuer A."/>
            <person name="Rast P."/>
            <person name="Oberbeckmann S."/>
            <person name="Bunk B."/>
            <person name="Jeske O."/>
            <person name="Meyerdierks A."/>
            <person name="Storesund J.E."/>
            <person name="Kallscheuer N."/>
            <person name="Luecker S."/>
            <person name="Lage O.M."/>
            <person name="Pohl T."/>
            <person name="Merkel B.J."/>
            <person name="Hornburger P."/>
            <person name="Mueller R.-W."/>
            <person name="Bruemmer F."/>
            <person name="Labrenz M."/>
            <person name="Spormann A.M."/>
            <person name="Op den Camp H."/>
            <person name="Overmann J."/>
            <person name="Amann R."/>
            <person name="Jetten M.S.M."/>
            <person name="Mascher T."/>
            <person name="Medema M.H."/>
            <person name="Devos D.P."/>
            <person name="Kaster A.-K."/>
            <person name="Ovreas L."/>
            <person name="Rohde M."/>
            <person name="Galperin M.Y."/>
            <person name="Jogler C."/>
        </authorList>
    </citation>
    <scope>NUCLEOTIDE SEQUENCE [LARGE SCALE GENOMIC DNA]</scope>
    <source>
        <strain evidence="1 2">Pla85_3_4</strain>
    </source>
</reference>
<sequence length="228" mass="25062">MWNLSADLAHWKSADLALTIDLKRPEHGLQSLAINGDPIDACLLQIIPPGRSESRPETVIDAYPRGRDLVATYAQTPQRTVRPQAYWSPGSDAGFCSIEITLSMQSSLLQSTPQTEVCSRFSADCGPTQLLDLGGQSVERPGPNVAFVRQISELHRYAQFALPADYAGAAIDDASGSIWRHRFFPDSLEKGVIRRCRLLGVLFTVKTPLNQLTEHLQAWVAAPPRLAT</sequence>
<dbReference type="OrthoDB" id="261242at2"/>
<gene>
    <name evidence="1" type="ORF">Pla8534_09910</name>
</gene>
<evidence type="ECO:0000313" key="2">
    <source>
        <dbReference type="Proteomes" id="UP000317648"/>
    </source>
</evidence>
<proteinExistence type="predicted"/>
<dbReference type="EMBL" id="CP036433">
    <property type="protein sequence ID" value="QDU93212.1"/>
    <property type="molecule type" value="Genomic_DNA"/>
</dbReference>